<accession>A0ABY8PNS7</accession>
<dbReference type="Proteomes" id="UP001232493">
    <property type="component" value="Chromosome"/>
</dbReference>
<reference evidence="3 4" key="1">
    <citation type="submission" date="2021-02" db="EMBL/GenBank/DDBJ databases">
        <title>Characterization of Marinitoga sp. nov. str. BP5-C20A.</title>
        <authorList>
            <person name="Erauso G."/>
            <person name="Postec A."/>
        </authorList>
    </citation>
    <scope>NUCLEOTIDE SEQUENCE [LARGE SCALE GENOMIC DNA]</scope>
    <source>
        <strain evidence="3 4">BP5-C20A</strain>
    </source>
</reference>
<keyword evidence="4" id="KW-1185">Reference proteome</keyword>
<keyword evidence="2" id="KW-0812">Transmembrane</keyword>
<feature type="transmembrane region" description="Helical" evidence="2">
    <location>
        <begin position="369"/>
        <end position="391"/>
    </location>
</feature>
<protein>
    <recommendedName>
        <fullName evidence="5">Tetratricopeptide repeat protein</fullName>
    </recommendedName>
</protein>
<evidence type="ECO:0000313" key="3">
    <source>
        <dbReference type="EMBL" id="WGS64241.1"/>
    </source>
</evidence>
<gene>
    <name evidence="3" type="ORF">JRV97_07605</name>
</gene>
<keyword evidence="2" id="KW-1133">Transmembrane helix</keyword>
<sequence>MKRFFVFISLIITILSFSMTIDDIRNLSKMPNTLNQSWGEFVKFIAENPNNPSIGILGEILSAKKYFYENYKNAPFFEPLIQENFNKFCNSLGLYNSTLSENETQLILKIFPQIPLVVKRTLETGIIELNSYKYLYKLNGLEKYVSPFSYQGFLQIFVDKSIKSPVFLDKDMENFVTKFVPKSKINEINTILNNSTYFLDENNYLGAYKLLDFLKRLGIINTEELQTYSLLKKYFDLKTEIGELSSNIYIIEPEKLESFTLNILNITDQTLNLGIEKGTLYTLLAGIIKTINIRIESSNKIIFKSVPAKLTTLIDKSPEPLKEELLKLKNTIFESSLKSNSKNNQSSSSKSTTSNNIATTQKNSKNNNLIFYIIGLLIFSILIIFFIPYFVPTRKSVEFYMNLKLYKPALKLTEKILVKDPDDYKTYILMARILEELNEVEQAMMAYKTAHKKRQSQDLK</sequence>
<dbReference type="Gene3D" id="1.25.40.10">
    <property type="entry name" value="Tetratricopeptide repeat domain"/>
    <property type="match status" value="1"/>
</dbReference>
<feature type="region of interest" description="Disordered" evidence="1">
    <location>
        <begin position="338"/>
        <end position="359"/>
    </location>
</feature>
<proteinExistence type="predicted"/>
<feature type="compositionally biased region" description="Low complexity" evidence="1">
    <location>
        <begin position="338"/>
        <end position="356"/>
    </location>
</feature>
<evidence type="ECO:0000256" key="2">
    <source>
        <dbReference type="SAM" id="Phobius"/>
    </source>
</evidence>
<name>A0ABY8PNS7_9BACT</name>
<dbReference type="RefSeq" id="WP_280997731.1">
    <property type="nucleotide sequence ID" value="NZ_CP069362.1"/>
</dbReference>
<organism evidence="3 4">
    <name type="scientific">Marinitoga aeolica</name>
    <dbReference type="NCBI Taxonomy" id="2809031"/>
    <lineage>
        <taxon>Bacteria</taxon>
        <taxon>Thermotogati</taxon>
        <taxon>Thermotogota</taxon>
        <taxon>Thermotogae</taxon>
        <taxon>Petrotogales</taxon>
        <taxon>Petrotogaceae</taxon>
        <taxon>Marinitoga</taxon>
    </lineage>
</organism>
<dbReference type="EMBL" id="CP069362">
    <property type="protein sequence ID" value="WGS64241.1"/>
    <property type="molecule type" value="Genomic_DNA"/>
</dbReference>
<dbReference type="InterPro" id="IPR011990">
    <property type="entry name" value="TPR-like_helical_dom_sf"/>
</dbReference>
<evidence type="ECO:0008006" key="5">
    <source>
        <dbReference type="Google" id="ProtNLM"/>
    </source>
</evidence>
<evidence type="ECO:0000313" key="4">
    <source>
        <dbReference type="Proteomes" id="UP001232493"/>
    </source>
</evidence>
<evidence type="ECO:0000256" key="1">
    <source>
        <dbReference type="SAM" id="MobiDB-lite"/>
    </source>
</evidence>
<dbReference type="SUPFAM" id="SSF48452">
    <property type="entry name" value="TPR-like"/>
    <property type="match status" value="1"/>
</dbReference>
<keyword evidence="2" id="KW-0472">Membrane</keyword>